<accession>K6GUH9</accession>
<keyword evidence="1" id="KW-0472">Membrane</keyword>
<evidence type="ECO:0000313" key="3">
    <source>
        <dbReference type="Proteomes" id="UP000006272"/>
    </source>
</evidence>
<feature type="transmembrane region" description="Helical" evidence="1">
    <location>
        <begin position="112"/>
        <end position="135"/>
    </location>
</feature>
<evidence type="ECO:0000256" key="1">
    <source>
        <dbReference type="SAM" id="Phobius"/>
    </source>
</evidence>
<organism evidence="2 3">
    <name type="scientific">Solidesulfovibrio magneticus str. Maddingley MBC34</name>
    <dbReference type="NCBI Taxonomy" id="1206767"/>
    <lineage>
        <taxon>Bacteria</taxon>
        <taxon>Pseudomonadati</taxon>
        <taxon>Thermodesulfobacteriota</taxon>
        <taxon>Desulfovibrionia</taxon>
        <taxon>Desulfovibrionales</taxon>
        <taxon>Desulfovibrionaceae</taxon>
        <taxon>Solidesulfovibrio</taxon>
    </lineage>
</organism>
<evidence type="ECO:0000313" key="2">
    <source>
        <dbReference type="EMBL" id="EKO40561.1"/>
    </source>
</evidence>
<dbReference type="Proteomes" id="UP000006272">
    <property type="component" value="Unassembled WGS sequence"/>
</dbReference>
<keyword evidence="1" id="KW-0812">Transmembrane</keyword>
<dbReference type="PATRIC" id="fig|1206767.3.peg.678"/>
<reference evidence="2 3" key="1">
    <citation type="submission" date="2012-07" db="EMBL/GenBank/DDBJ databases">
        <title>Draft genome sequence of Desulfovibrio magneticus str. Maddingley MBC34 obtained from a metagenomic sequence of a methanogenic enrichment isolated from coal-seam formation water in Victoria, Australia.</title>
        <authorList>
            <person name="Greenfield P."/>
            <person name="Hendry P."/>
            <person name="Li D."/>
            <person name="Rosewarne C.P."/>
            <person name="Tran-Dinh N."/>
            <person name="Elbourne L.D.H."/>
            <person name="Paulsen I.T."/>
            <person name="Midgley D.J."/>
        </authorList>
    </citation>
    <scope>NUCLEOTIDE SEQUENCE [LARGE SCALE GENOMIC DNA]</scope>
    <source>
        <strain evidence="3">Maddingley MBC34</strain>
    </source>
</reference>
<dbReference type="AlphaFoldDB" id="K6GUH9"/>
<comment type="caution">
    <text evidence="2">The sequence shown here is derived from an EMBL/GenBank/DDBJ whole genome shotgun (WGS) entry which is preliminary data.</text>
</comment>
<keyword evidence="1" id="KW-1133">Transmembrane helix</keyword>
<dbReference type="EMBL" id="ALAO01000063">
    <property type="protein sequence ID" value="EKO40561.1"/>
    <property type="molecule type" value="Genomic_DNA"/>
</dbReference>
<protein>
    <submittedName>
        <fullName evidence="2">Uncharacterized protein</fullName>
    </submittedName>
</protein>
<proteinExistence type="predicted"/>
<name>K6GUH9_9BACT</name>
<sequence length="156" mass="16336">MMPLSRFAALADSYGGDISRWPEIFRDEARALVAVSAQARTRLAEAARLDAALMAGSRRDLETLLPPAAEDAAVERLRRGVAGRIAGPSLSPAPRAAWRSWLADRLPTLPRLAGLATAGGAVVMAGLLVGALTVAQPDGDALVSLMQPTPLAVFIE</sequence>
<gene>
    <name evidence="2" type="ORF">B193_0716</name>
</gene>